<proteinExistence type="predicted"/>
<organism evidence="1 2">
    <name type="scientific">Batrachochytrium dendrobatidis (strain JAM81 / FGSC 10211)</name>
    <name type="common">Frog chytrid fungus</name>
    <dbReference type="NCBI Taxonomy" id="684364"/>
    <lineage>
        <taxon>Eukaryota</taxon>
        <taxon>Fungi</taxon>
        <taxon>Fungi incertae sedis</taxon>
        <taxon>Chytridiomycota</taxon>
        <taxon>Chytridiomycota incertae sedis</taxon>
        <taxon>Chytridiomycetes</taxon>
        <taxon>Rhizophydiales</taxon>
        <taxon>Rhizophydiales incertae sedis</taxon>
        <taxon>Batrachochytrium</taxon>
    </lineage>
</organism>
<gene>
    <name evidence="1" type="ORF">BATDEDRAFT_36851</name>
</gene>
<evidence type="ECO:0000313" key="2">
    <source>
        <dbReference type="Proteomes" id="UP000007241"/>
    </source>
</evidence>
<dbReference type="InParanoid" id="F4P0G6"/>
<accession>F4P0G6</accession>
<dbReference type="Proteomes" id="UP000007241">
    <property type="component" value="Unassembled WGS sequence"/>
</dbReference>
<dbReference type="EMBL" id="GL882882">
    <property type="protein sequence ID" value="EGF81586.1"/>
    <property type="molecule type" value="Genomic_DNA"/>
</dbReference>
<reference evidence="1 2" key="1">
    <citation type="submission" date="2009-12" db="EMBL/GenBank/DDBJ databases">
        <title>The draft genome of Batrachochytrium dendrobatidis.</title>
        <authorList>
            <consortium name="US DOE Joint Genome Institute (JGI-PGF)"/>
            <person name="Kuo A."/>
            <person name="Salamov A."/>
            <person name="Schmutz J."/>
            <person name="Lucas S."/>
            <person name="Pitluck S."/>
            <person name="Rosenblum E."/>
            <person name="Stajich J."/>
            <person name="Eisen M."/>
            <person name="Grigoriev I.V."/>
        </authorList>
    </citation>
    <scope>NUCLEOTIDE SEQUENCE [LARGE SCALE GENOMIC DNA]</scope>
    <source>
        <strain evidence="2">JAM81 / FGSC 10211</strain>
    </source>
</reference>
<protein>
    <submittedName>
        <fullName evidence="1">Expressed protein</fullName>
    </submittedName>
</protein>
<dbReference type="AlphaFoldDB" id="F4P0G6"/>
<sequence length="58" mass="6324">MITTIRLIFKVAGSIVSRSDSMSDGTSNRIRGSWIGDALTSSAQIRHSCSFDARFNVC</sequence>
<evidence type="ECO:0000313" key="1">
    <source>
        <dbReference type="EMBL" id="EGF81586.1"/>
    </source>
</evidence>
<dbReference type="HOGENOM" id="CLU_2978757_0_0_1"/>
<keyword evidence="2" id="KW-1185">Reference proteome</keyword>
<name>F4P0G6_BATDJ</name>
<dbReference type="RefSeq" id="XP_006678072.1">
    <property type="nucleotide sequence ID" value="XM_006678009.1"/>
</dbReference>
<dbReference type="GeneID" id="18241229"/>